<comment type="caution">
    <text evidence="1">The sequence shown here is derived from an EMBL/GenBank/DDBJ whole genome shotgun (WGS) entry which is preliminary data.</text>
</comment>
<proteinExistence type="predicted"/>
<evidence type="ECO:0000313" key="1">
    <source>
        <dbReference type="EMBL" id="GBH22081.1"/>
    </source>
</evidence>
<dbReference type="AlphaFoldDB" id="A0A2V0RA61"/>
<name>A0A2V0RA61_9ZZZZ</name>
<dbReference type="EMBL" id="BDQA01000605">
    <property type="protein sequence ID" value="GBH22081.1"/>
    <property type="molecule type" value="Genomic_RNA"/>
</dbReference>
<sequence>MALPAPGLSPTNIVFARCDVQAYRLGRSLHYYGSEFLRLNSSPNISPSSIRTASFNLTNVYLSVKNRTLSEGPLAVLSQTVASIVSQNAGPTDQGMMTTFIKGDFTTVNYPTNVAALNGTAGDFTNPGLFLYGNDGVIYYEGNLNAQDVISCSMLQNENVWVTSERAAITIDGAGPPARDFNMNSRFNIRLQPGAVKIKMIATSYLRFDPSLLDEARLGYVRFRKFATGTLGGQTYLPISLDSLIVAAYKQNQLLTNVPSVLVALFSAYEVVSRCY</sequence>
<accession>A0A2V0RA61</accession>
<reference evidence="1" key="1">
    <citation type="submission" date="2017-04" db="EMBL/GenBank/DDBJ databases">
        <title>Unveiling RNA virosphere associated with marine microorganisms.</title>
        <authorList>
            <person name="Urayama S."/>
            <person name="Takaki Y."/>
            <person name="Nishi S."/>
            <person name="Yoshida Y."/>
            <person name="Deguchi S."/>
            <person name="Takai K."/>
            <person name="Nunoura T."/>
        </authorList>
    </citation>
    <scope>NUCLEOTIDE SEQUENCE</scope>
</reference>
<protein>
    <submittedName>
        <fullName evidence="1">Uncharacterized protein</fullName>
    </submittedName>
</protein>
<organism evidence="1">
    <name type="scientific">viral metagenome</name>
    <dbReference type="NCBI Taxonomy" id="1070528"/>
    <lineage>
        <taxon>unclassified sequences</taxon>
        <taxon>metagenomes</taxon>
        <taxon>organismal metagenomes</taxon>
    </lineage>
</organism>